<proteinExistence type="predicted"/>
<comment type="caution">
    <text evidence="1">The sequence shown here is derived from an EMBL/GenBank/DDBJ whole genome shotgun (WGS) entry which is preliminary data.</text>
</comment>
<evidence type="ECO:0000313" key="2">
    <source>
        <dbReference type="Proteomes" id="UP000178615"/>
    </source>
</evidence>
<protein>
    <submittedName>
        <fullName evidence="1">Uncharacterized protein</fullName>
    </submittedName>
</protein>
<dbReference type="Proteomes" id="UP000178615">
    <property type="component" value="Unassembled WGS sequence"/>
</dbReference>
<gene>
    <name evidence="1" type="ORF">A2V49_03260</name>
</gene>
<sequence>MIYIHPQFNREVYKMAIEDYFVDIIVLEQIGTQTNQIGGIPDNWGEVKTLRGIINCKSVEPSILSGKAGENSEYNGLFEYCENAINYLKPENRFKDPEGNIYKMSGKLKNTINQNHHFKVELIYVEYIE</sequence>
<organism evidence="1 2">
    <name type="scientific">candidate division WWE3 bacterium RBG_19FT_COMBO_34_6</name>
    <dbReference type="NCBI Taxonomy" id="1802612"/>
    <lineage>
        <taxon>Bacteria</taxon>
        <taxon>Katanobacteria</taxon>
    </lineage>
</organism>
<dbReference type="AlphaFoldDB" id="A0A1F4UKB0"/>
<reference evidence="1 2" key="1">
    <citation type="journal article" date="2016" name="Nat. Commun.">
        <title>Thousands of microbial genomes shed light on interconnected biogeochemical processes in an aquifer system.</title>
        <authorList>
            <person name="Anantharaman K."/>
            <person name="Brown C.T."/>
            <person name="Hug L.A."/>
            <person name="Sharon I."/>
            <person name="Castelle C.J."/>
            <person name="Probst A.J."/>
            <person name="Thomas B.C."/>
            <person name="Singh A."/>
            <person name="Wilkins M.J."/>
            <person name="Karaoz U."/>
            <person name="Brodie E.L."/>
            <person name="Williams K.H."/>
            <person name="Hubbard S.S."/>
            <person name="Banfield J.F."/>
        </authorList>
    </citation>
    <scope>NUCLEOTIDE SEQUENCE [LARGE SCALE GENOMIC DNA]</scope>
</reference>
<name>A0A1F4UKB0_UNCKA</name>
<dbReference type="EMBL" id="MEUV01000038">
    <property type="protein sequence ID" value="OGC45418.1"/>
    <property type="molecule type" value="Genomic_DNA"/>
</dbReference>
<accession>A0A1F4UKB0</accession>
<evidence type="ECO:0000313" key="1">
    <source>
        <dbReference type="EMBL" id="OGC45418.1"/>
    </source>
</evidence>